<dbReference type="InterPro" id="IPR010730">
    <property type="entry name" value="HET"/>
</dbReference>
<dbReference type="OrthoDB" id="3486565at2759"/>
<dbReference type="PANTHER" id="PTHR33112:SF8">
    <property type="entry name" value="HETEROKARYON INCOMPATIBILITY DOMAIN-CONTAINING PROTEIN"/>
    <property type="match status" value="1"/>
</dbReference>
<organism evidence="2 3">
    <name type="scientific">Cryomyces minteri</name>
    <dbReference type="NCBI Taxonomy" id="331657"/>
    <lineage>
        <taxon>Eukaryota</taxon>
        <taxon>Fungi</taxon>
        <taxon>Dikarya</taxon>
        <taxon>Ascomycota</taxon>
        <taxon>Pezizomycotina</taxon>
        <taxon>Dothideomycetes</taxon>
        <taxon>Dothideomycetes incertae sedis</taxon>
        <taxon>Cryomyces</taxon>
    </lineage>
</organism>
<dbReference type="Proteomes" id="UP000308768">
    <property type="component" value="Unassembled WGS sequence"/>
</dbReference>
<dbReference type="EMBL" id="NAJN01000226">
    <property type="protein sequence ID" value="TKA76655.1"/>
    <property type="molecule type" value="Genomic_DNA"/>
</dbReference>
<evidence type="ECO:0000313" key="3">
    <source>
        <dbReference type="Proteomes" id="UP000308768"/>
    </source>
</evidence>
<evidence type="ECO:0000313" key="2">
    <source>
        <dbReference type="EMBL" id="TKA76655.1"/>
    </source>
</evidence>
<protein>
    <recommendedName>
        <fullName evidence="1">Heterokaryon incompatibility domain-containing protein</fullName>
    </recommendedName>
</protein>
<feature type="domain" description="Heterokaryon incompatibility" evidence="1">
    <location>
        <begin position="170"/>
        <end position="329"/>
    </location>
</feature>
<sequence length="674" mass="75416">MPACNTCQDLNLRHKGYDAKFPAQLEIEIPSLLAAAEGGCQACRVLRDGVVGYTGSFENVKSLWLNSVKPKLPLVVFVRQKDGTTEYLELYSHAGEPTPSPIIGAGREVSVDSSSIACLKLAEDWLFDCAMNHPNCRPVYERPLPTRVIYVGSKDQEPYLYESKGEKSKYAALSHCWGPKEIEPITTTQTTLEERKKAIPFASLPKNFQDAVMIARRLFIDYLWIDSLCIIQDSTPDWEREAGQMGTVYSNAIVTIAADGSPNSHGGCFVAGEGRNAVCSRVLCAGLNGNEGHIYVRPQGIRRNANELAHTNRNLGRSKLSTRAWVLQERTLAPRTLSFTAAEMTWECATLLRCECQVAPEKASAHTFKQRYVSHGPVEDYSRMIGRGFSNSLEDSEGWKRRQREIEAGAPVLRLKWQDVVEEFTRRELTRPSDRLPAILGLASAMGRATSDLFTTNEYLFGLWRRDLVKGLLWQSIEFDGSEGRSSISRRPEEWLAPTWSWASVTGQVGWRLEVKDKDMTETDKTAQKFRASCQIATSGSERKGELTIIGMLTPVRLVDTKNDTATKQADGSAATVFLFASEKAAESGYCPYDKLEPDVKGNGYELTHDEKYFFLLLATVGLFGQWEGRPFGLVLRKKMGEEHLFQRVGFVRGMHSKTKDWAEVGEYRALVLV</sequence>
<evidence type="ECO:0000259" key="1">
    <source>
        <dbReference type="Pfam" id="PF06985"/>
    </source>
</evidence>
<dbReference type="STRING" id="331657.A0A4U0XP61"/>
<keyword evidence="3" id="KW-1185">Reference proteome</keyword>
<gene>
    <name evidence="2" type="ORF">B0A49_03823</name>
</gene>
<name>A0A4U0XP61_9PEZI</name>
<reference evidence="2 3" key="1">
    <citation type="submission" date="2017-03" db="EMBL/GenBank/DDBJ databases">
        <title>Genomes of endolithic fungi from Antarctica.</title>
        <authorList>
            <person name="Coleine C."/>
            <person name="Masonjones S."/>
            <person name="Stajich J.E."/>
        </authorList>
    </citation>
    <scope>NUCLEOTIDE SEQUENCE [LARGE SCALE GENOMIC DNA]</scope>
    <source>
        <strain evidence="2 3">CCFEE 5187</strain>
    </source>
</reference>
<dbReference type="AlphaFoldDB" id="A0A4U0XP61"/>
<dbReference type="PANTHER" id="PTHR33112">
    <property type="entry name" value="DOMAIN PROTEIN, PUTATIVE-RELATED"/>
    <property type="match status" value="1"/>
</dbReference>
<comment type="caution">
    <text evidence="2">The sequence shown here is derived from an EMBL/GenBank/DDBJ whole genome shotgun (WGS) entry which is preliminary data.</text>
</comment>
<proteinExistence type="predicted"/>
<dbReference type="Pfam" id="PF06985">
    <property type="entry name" value="HET"/>
    <property type="match status" value="1"/>
</dbReference>
<accession>A0A4U0XP61</accession>